<evidence type="ECO:0008006" key="3">
    <source>
        <dbReference type="Google" id="ProtNLM"/>
    </source>
</evidence>
<evidence type="ECO:0000313" key="2">
    <source>
        <dbReference type="EMBL" id="JAT86789.1"/>
    </source>
</evidence>
<dbReference type="EMBL" id="GDQN01004265">
    <property type="protein sequence ID" value="JAT86789.1"/>
    <property type="molecule type" value="Transcribed_RNA"/>
</dbReference>
<organism evidence="2">
    <name type="scientific">Pectinophora gossypiella</name>
    <name type="common">Cotton pink bollworm</name>
    <name type="synonym">Depressaria gossypiella</name>
    <dbReference type="NCBI Taxonomy" id="13191"/>
    <lineage>
        <taxon>Eukaryota</taxon>
        <taxon>Metazoa</taxon>
        <taxon>Ecdysozoa</taxon>
        <taxon>Arthropoda</taxon>
        <taxon>Hexapoda</taxon>
        <taxon>Insecta</taxon>
        <taxon>Pterygota</taxon>
        <taxon>Neoptera</taxon>
        <taxon>Endopterygota</taxon>
        <taxon>Lepidoptera</taxon>
        <taxon>Glossata</taxon>
        <taxon>Ditrysia</taxon>
        <taxon>Gelechioidea</taxon>
        <taxon>Gelechiidae</taxon>
        <taxon>Apatetrinae</taxon>
        <taxon>Pectinophora</taxon>
    </lineage>
</organism>
<proteinExistence type="predicted"/>
<sequence>EERIQKASSLKLCLNCLRSGHIAGACRLSSCRICNARHNTMLHKPHTQTITATPSIDNVIPTSTTSTSTPNSVTSDTSTSSISMSVTSTSQVVLSTALVDIVNPDNNQVETVKVLLDCGSMSSFITSDLKQRLQLDTQVLDAT</sequence>
<feature type="non-terminal residue" evidence="2">
    <location>
        <position position="143"/>
    </location>
</feature>
<protein>
    <recommendedName>
        <fullName evidence="3">Peptidase aspartic putative domain-containing protein</fullName>
    </recommendedName>
</protein>
<reference evidence="2" key="1">
    <citation type="submission" date="2015-09" db="EMBL/GenBank/DDBJ databases">
        <title>De novo assembly of Pectinophora gossypiella (Pink Bollworm) gut transcriptome.</title>
        <authorList>
            <person name="Tassone E.E."/>
        </authorList>
    </citation>
    <scope>NUCLEOTIDE SEQUENCE</scope>
</reference>
<dbReference type="PANTHER" id="PTHR47331">
    <property type="entry name" value="PHD-TYPE DOMAIN-CONTAINING PROTEIN"/>
    <property type="match status" value="1"/>
</dbReference>
<feature type="compositionally biased region" description="Low complexity" evidence="1">
    <location>
        <begin position="62"/>
        <end position="81"/>
    </location>
</feature>
<feature type="region of interest" description="Disordered" evidence="1">
    <location>
        <begin position="56"/>
        <end position="81"/>
    </location>
</feature>
<dbReference type="PANTHER" id="PTHR47331:SF1">
    <property type="entry name" value="GAG-LIKE PROTEIN"/>
    <property type="match status" value="1"/>
</dbReference>
<dbReference type="AlphaFoldDB" id="A0A1E1WIF7"/>
<accession>A0A1E1WIF7</accession>
<dbReference type="OrthoDB" id="5920040at2759"/>
<name>A0A1E1WIF7_PECGO</name>
<feature type="non-terminal residue" evidence="2">
    <location>
        <position position="1"/>
    </location>
</feature>
<evidence type="ECO:0000256" key="1">
    <source>
        <dbReference type="SAM" id="MobiDB-lite"/>
    </source>
</evidence>
<gene>
    <name evidence="2" type="ORF">g.5408</name>
</gene>